<proteinExistence type="predicted"/>
<dbReference type="EMBL" id="BAAASG010000002">
    <property type="protein sequence ID" value="GAA2474010.1"/>
    <property type="molecule type" value="Genomic_DNA"/>
</dbReference>
<keyword evidence="3" id="KW-1185">Reference proteome</keyword>
<feature type="transmembrane region" description="Helical" evidence="1">
    <location>
        <begin position="33"/>
        <end position="54"/>
    </location>
</feature>
<comment type="caution">
    <text evidence="2">The sequence shown here is derived from an EMBL/GenBank/DDBJ whole genome shotgun (WGS) entry which is preliminary data.</text>
</comment>
<organism evidence="2 3">
    <name type="scientific">Streptomyces longisporus</name>
    <dbReference type="NCBI Taxonomy" id="1948"/>
    <lineage>
        <taxon>Bacteria</taxon>
        <taxon>Bacillati</taxon>
        <taxon>Actinomycetota</taxon>
        <taxon>Actinomycetes</taxon>
        <taxon>Kitasatosporales</taxon>
        <taxon>Streptomycetaceae</taxon>
        <taxon>Streptomyces</taxon>
    </lineage>
</organism>
<dbReference type="Proteomes" id="UP001501777">
    <property type="component" value="Unassembled WGS sequence"/>
</dbReference>
<reference evidence="2 3" key="1">
    <citation type="journal article" date="2019" name="Int. J. Syst. Evol. Microbiol.">
        <title>The Global Catalogue of Microorganisms (GCM) 10K type strain sequencing project: providing services to taxonomists for standard genome sequencing and annotation.</title>
        <authorList>
            <consortium name="The Broad Institute Genomics Platform"/>
            <consortium name="The Broad Institute Genome Sequencing Center for Infectious Disease"/>
            <person name="Wu L."/>
            <person name="Ma J."/>
        </authorList>
    </citation>
    <scope>NUCLEOTIDE SEQUENCE [LARGE SCALE GENOMIC DNA]</scope>
    <source>
        <strain evidence="2 3">JCM 4395</strain>
    </source>
</reference>
<keyword evidence="1" id="KW-1133">Transmembrane helix</keyword>
<protein>
    <submittedName>
        <fullName evidence="2">Uncharacterized protein</fullName>
    </submittedName>
</protein>
<gene>
    <name evidence="2" type="ORF">GCM10010276_06360</name>
</gene>
<keyword evidence="1" id="KW-0472">Membrane</keyword>
<evidence type="ECO:0000313" key="3">
    <source>
        <dbReference type="Proteomes" id="UP001501777"/>
    </source>
</evidence>
<name>A0ABN3L0S5_STRLO</name>
<sequence length="61" mass="6544">MTEHHSGGRLLTAPVDLNGTGHYVHWGVVQLSVANLLVIGVMVVVFAAAVLLPFPRGRGRR</sequence>
<evidence type="ECO:0000313" key="2">
    <source>
        <dbReference type="EMBL" id="GAA2474010.1"/>
    </source>
</evidence>
<keyword evidence="1" id="KW-0812">Transmembrane</keyword>
<accession>A0ABN3L0S5</accession>
<evidence type="ECO:0000256" key="1">
    <source>
        <dbReference type="SAM" id="Phobius"/>
    </source>
</evidence>